<feature type="compositionally biased region" description="Acidic residues" evidence="1">
    <location>
        <begin position="283"/>
        <end position="301"/>
    </location>
</feature>
<feature type="region of interest" description="Disordered" evidence="1">
    <location>
        <begin position="269"/>
        <end position="330"/>
    </location>
</feature>
<sequence length="353" mass="36958">MRNSLSRGAGNERTRTALVLAVLVAVSSVATVGVAVGATGASTADAGSDSSPSANVALQQNVSESEFAVPAPEEGDPYFEAKADDNRWISYVNPRDEYRSPYLGDGSGKICVSLFNEAGQVVAGESVPNTTVTVPTGESIDWHSHADPVTVEYPLTENYDRPLDADQFGTSPDVPQGDGYMDAHCIEIHGLPEDGGEVQYGEAEISGEHADDIELVGYVQQAHDTWDTDVDPIEDAESYEEAGGGWTYYPDRSHGQVVVVLQLDGDRDISLEDSTDNSTIDSGDGDGDENATNSSDDENEPSESSSDSNGTDESDDTGDASGTGDGLPGFGAIAAVVALGSVTLARYVDSRSS</sequence>
<organism evidence="2 3">
    <name type="scientific">Halopiger aswanensis</name>
    <dbReference type="NCBI Taxonomy" id="148449"/>
    <lineage>
        <taxon>Archaea</taxon>
        <taxon>Methanobacteriati</taxon>
        <taxon>Methanobacteriota</taxon>
        <taxon>Stenosarchaea group</taxon>
        <taxon>Halobacteria</taxon>
        <taxon>Halobacteriales</taxon>
        <taxon>Natrialbaceae</taxon>
        <taxon>Halopiger</taxon>
    </lineage>
</organism>
<dbReference type="OrthoDB" id="170617at2157"/>
<dbReference type="Proteomes" id="UP000283805">
    <property type="component" value="Unassembled WGS sequence"/>
</dbReference>
<proteinExistence type="predicted"/>
<dbReference type="RefSeq" id="WP_120242969.1">
    <property type="nucleotide sequence ID" value="NZ_RAPO01000001.1"/>
</dbReference>
<evidence type="ECO:0000313" key="2">
    <source>
        <dbReference type="EMBL" id="RKD97433.1"/>
    </source>
</evidence>
<evidence type="ECO:0008006" key="4">
    <source>
        <dbReference type="Google" id="ProtNLM"/>
    </source>
</evidence>
<evidence type="ECO:0000313" key="3">
    <source>
        <dbReference type="Proteomes" id="UP000283805"/>
    </source>
</evidence>
<comment type="caution">
    <text evidence="2">The sequence shown here is derived from an EMBL/GenBank/DDBJ whole genome shotgun (WGS) entry which is preliminary data.</text>
</comment>
<gene>
    <name evidence="2" type="ORF">ATJ93_0419</name>
</gene>
<accession>A0A419WPJ5</accession>
<reference evidence="2 3" key="1">
    <citation type="submission" date="2018-09" db="EMBL/GenBank/DDBJ databases">
        <title>Genomic Encyclopedia of Archaeal and Bacterial Type Strains, Phase II (KMG-II): from individual species to whole genera.</title>
        <authorList>
            <person name="Goeker M."/>
        </authorList>
    </citation>
    <scope>NUCLEOTIDE SEQUENCE [LARGE SCALE GENOMIC DNA]</scope>
    <source>
        <strain evidence="2 3">DSM 13151</strain>
    </source>
</reference>
<keyword evidence="3" id="KW-1185">Reference proteome</keyword>
<evidence type="ECO:0000256" key="1">
    <source>
        <dbReference type="SAM" id="MobiDB-lite"/>
    </source>
</evidence>
<dbReference type="AlphaFoldDB" id="A0A419WPJ5"/>
<dbReference type="EMBL" id="RAPO01000001">
    <property type="protein sequence ID" value="RKD97433.1"/>
    <property type="molecule type" value="Genomic_DNA"/>
</dbReference>
<name>A0A419WPJ5_9EURY</name>
<protein>
    <recommendedName>
        <fullName evidence="4">PGF-CTERM protein</fullName>
    </recommendedName>
</protein>